<keyword evidence="13" id="KW-0458">Lysosome</keyword>
<comment type="function">
    <text evidence="21">Receptor for CM101, a polysaccharide produced by group B Streptococcus with antipathoangiogenic properties.</text>
</comment>
<keyword evidence="11 26" id="KW-0472">Membrane</keyword>
<dbReference type="PANTHER" id="PTHR11662">
    <property type="entry name" value="SOLUTE CARRIER FAMILY 17"/>
    <property type="match status" value="1"/>
</dbReference>
<evidence type="ECO:0000256" key="12">
    <source>
        <dbReference type="ARBA" id="ARBA00023180"/>
    </source>
</evidence>
<gene>
    <name evidence="28" type="ORF">CINCED_3A024324</name>
</gene>
<keyword evidence="29" id="KW-1185">Reference proteome</keyword>
<evidence type="ECO:0000256" key="20">
    <source>
        <dbReference type="ARBA" id="ARBA00051612"/>
    </source>
</evidence>
<dbReference type="GO" id="GO:0046942">
    <property type="term" value="P:carboxylic acid transport"/>
    <property type="evidence" value="ECO:0007669"/>
    <property type="project" value="UniProtKB-ARBA"/>
</dbReference>
<dbReference type="InterPro" id="IPR036259">
    <property type="entry name" value="MFS_trans_sf"/>
</dbReference>
<keyword evidence="12" id="KW-0325">Glycoprotein</keyword>
<keyword evidence="9 26" id="KW-1133">Transmembrane helix</keyword>
<dbReference type="OrthoDB" id="2985014at2759"/>
<dbReference type="PROSITE" id="PS50850">
    <property type="entry name" value="MFS"/>
    <property type="match status" value="1"/>
</dbReference>
<feature type="transmembrane region" description="Helical" evidence="26">
    <location>
        <begin position="290"/>
        <end position="314"/>
    </location>
</feature>
<dbReference type="Gene3D" id="1.20.1250.20">
    <property type="entry name" value="MFS general substrate transporter like domains"/>
    <property type="match status" value="2"/>
</dbReference>
<keyword evidence="8" id="KW-0769">Symport</keyword>
<dbReference type="InterPro" id="IPR020846">
    <property type="entry name" value="MFS_dom"/>
</dbReference>
<evidence type="ECO:0000256" key="23">
    <source>
        <dbReference type="ARBA" id="ARBA00080244"/>
    </source>
</evidence>
<evidence type="ECO:0000256" key="9">
    <source>
        <dbReference type="ARBA" id="ARBA00022989"/>
    </source>
</evidence>
<proteinExistence type="predicted"/>
<keyword evidence="5" id="KW-0813">Transport</keyword>
<dbReference type="InterPro" id="IPR011701">
    <property type="entry name" value="MFS"/>
</dbReference>
<comment type="catalytic activity">
    <reaction evidence="18">
        <text>N-acetyl-L-aspartyl-L-glutamate(out) = N-acetyl-L-aspartyl-L-glutamate(in)</text>
        <dbReference type="Rhea" id="RHEA:72599"/>
        <dbReference type="ChEBI" id="CHEBI:76931"/>
    </reaction>
    <physiologicalReaction direction="left-to-right" evidence="18">
        <dbReference type="Rhea" id="RHEA:72600"/>
    </physiologicalReaction>
</comment>
<evidence type="ECO:0000256" key="4">
    <source>
        <dbReference type="ARBA" id="ARBA00004656"/>
    </source>
</evidence>
<evidence type="ECO:0000256" key="8">
    <source>
        <dbReference type="ARBA" id="ARBA00022847"/>
    </source>
</evidence>
<evidence type="ECO:0000256" key="18">
    <source>
        <dbReference type="ARBA" id="ARBA00051403"/>
    </source>
</evidence>
<keyword evidence="6" id="KW-1003">Cell membrane</keyword>
<dbReference type="PANTHER" id="PTHR11662:SF399">
    <property type="entry name" value="FI19708P1-RELATED"/>
    <property type="match status" value="1"/>
</dbReference>
<dbReference type="GO" id="GO:0015293">
    <property type="term" value="F:symporter activity"/>
    <property type="evidence" value="ECO:0007669"/>
    <property type="project" value="UniProtKB-KW"/>
</dbReference>
<dbReference type="AlphaFoldDB" id="A0A5E4N4Y0"/>
<comment type="catalytic activity">
    <reaction evidence="17">
        <text>N-acetylneuraminate(in) + H(+)(in) = N-acetylneuraminate(out) + H(+)(out)</text>
        <dbReference type="Rhea" id="RHEA:28987"/>
        <dbReference type="ChEBI" id="CHEBI:15378"/>
        <dbReference type="ChEBI" id="CHEBI:35418"/>
    </reaction>
    <physiologicalReaction direction="right-to-left" evidence="17">
        <dbReference type="Rhea" id="RHEA:28989"/>
    </physiologicalReaction>
</comment>
<comment type="catalytic activity">
    <reaction evidence="16">
        <text>L-aspartate(out) = L-aspartate(in)</text>
        <dbReference type="Rhea" id="RHEA:66332"/>
        <dbReference type="ChEBI" id="CHEBI:29991"/>
    </reaction>
    <physiologicalReaction direction="left-to-right" evidence="16">
        <dbReference type="Rhea" id="RHEA:66333"/>
    </physiologicalReaction>
</comment>
<dbReference type="SUPFAM" id="SSF103473">
    <property type="entry name" value="MFS general substrate transporter"/>
    <property type="match status" value="1"/>
</dbReference>
<dbReference type="GO" id="GO:0016323">
    <property type="term" value="C:basolateral plasma membrane"/>
    <property type="evidence" value="ECO:0007669"/>
    <property type="project" value="UniProtKB-SubCell"/>
</dbReference>
<evidence type="ECO:0000256" key="17">
    <source>
        <dbReference type="ARBA" id="ARBA00050625"/>
    </source>
</evidence>
<feature type="transmembrane region" description="Helical" evidence="26">
    <location>
        <begin position="156"/>
        <end position="174"/>
    </location>
</feature>
<feature type="domain" description="Major facilitator superfamily (MFS) profile" evidence="27">
    <location>
        <begin position="25"/>
        <end position="442"/>
    </location>
</feature>
<evidence type="ECO:0000313" key="28">
    <source>
        <dbReference type="EMBL" id="VVC38185.1"/>
    </source>
</evidence>
<feature type="transmembrane region" description="Helical" evidence="26">
    <location>
        <begin position="416"/>
        <end position="437"/>
    </location>
</feature>
<feature type="transmembrane region" description="Helical" evidence="26">
    <location>
        <begin position="382"/>
        <end position="404"/>
    </location>
</feature>
<feature type="transmembrane region" description="Helical" evidence="26">
    <location>
        <begin position="21"/>
        <end position="47"/>
    </location>
</feature>
<comment type="catalytic activity">
    <reaction evidence="19">
        <text>L-glutamate(out) = L-glutamate(in)</text>
        <dbReference type="Rhea" id="RHEA:66336"/>
        <dbReference type="ChEBI" id="CHEBI:29985"/>
    </reaction>
    <physiologicalReaction direction="left-to-right" evidence="19">
        <dbReference type="Rhea" id="RHEA:66337"/>
    </physiologicalReaction>
</comment>
<dbReference type="GO" id="GO:0006820">
    <property type="term" value="P:monoatomic anion transport"/>
    <property type="evidence" value="ECO:0007669"/>
    <property type="project" value="TreeGrafter"/>
</dbReference>
<feature type="transmembrane region" description="Helical" evidence="26">
    <location>
        <begin position="350"/>
        <end position="370"/>
    </location>
</feature>
<evidence type="ECO:0000256" key="25">
    <source>
        <dbReference type="ARBA" id="ARBA00081925"/>
    </source>
</evidence>
<comment type="catalytic activity">
    <reaction evidence="15">
        <text>2 nitrate(out) + H(+)(out) = 2 nitrate(in) + H(+)(in)</text>
        <dbReference type="Rhea" id="RHEA:71539"/>
        <dbReference type="ChEBI" id="CHEBI:15378"/>
        <dbReference type="ChEBI" id="CHEBI:17632"/>
    </reaction>
    <physiologicalReaction direction="left-to-right" evidence="15">
        <dbReference type="Rhea" id="RHEA:71540"/>
    </physiologicalReaction>
</comment>
<evidence type="ECO:0000256" key="6">
    <source>
        <dbReference type="ARBA" id="ARBA00022475"/>
    </source>
</evidence>
<evidence type="ECO:0000256" key="15">
    <source>
        <dbReference type="ARBA" id="ARBA00050101"/>
    </source>
</evidence>
<evidence type="ECO:0000256" key="5">
    <source>
        <dbReference type="ARBA" id="ARBA00022448"/>
    </source>
</evidence>
<evidence type="ECO:0000256" key="19">
    <source>
        <dbReference type="ARBA" id="ARBA00051447"/>
    </source>
</evidence>
<evidence type="ECO:0000256" key="3">
    <source>
        <dbReference type="ARBA" id="ARBA00004638"/>
    </source>
</evidence>
<feature type="transmembrane region" description="Helical" evidence="26">
    <location>
        <begin position="186"/>
        <end position="206"/>
    </location>
</feature>
<evidence type="ECO:0000256" key="14">
    <source>
        <dbReference type="ARBA" id="ARBA00023329"/>
    </source>
</evidence>
<dbReference type="GO" id="GO:0005765">
    <property type="term" value="C:lysosomal membrane"/>
    <property type="evidence" value="ECO:0007669"/>
    <property type="project" value="UniProtKB-SubCell"/>
</dbReference>
<dbReference type="Proteomes" id="UP000325440">
    <property type="component" value="Unassembled WGS sequence"/>
</dbReference>
<dbReference type="InterPro" id="IPR050382">
    <property type="entry name" value="MFS_Na/Anion_cotransporter"/>
</dbReference>
<dbReference type="GO" id="GO:0030672">
    <property type="term" value="C:synaptic vesicle membrane"/>
    <property type="evidence" value="ECO:0007669"/>
    <property type="project" value="UniProtKB-SubCell"/>
</dbReference>
<evidence type="ECO:0000259" key="27">
    <source>
        <dbReference type="PROSITE" id="PS50850"/>
    </source>
</evidence>
<comment type="subcellular location">
    <subcellularLocation>
        <location evidence="2">Basolateral cell membrane</location>
        <topology evidence="2">Multi-pass membrane protein</topology>
    </subcellularLocation>
    <subcellularLocation>
        <location evidence="3">Cytoplasmic vesicle</location>
        <location evidence="3">Secretory vesicle membrane</location>
        <topology evidence="3">Multi-pass membrane protein</topology>
    </subcellularLocation>
    <subcellularLocation>
        <location evidence="1">Cytoplasmic vesicle</location>
        <location evidence="1">Secretory vesicle</location>
        <location evidence="1">Synaptic vesicle membrane</location>
    </subcellularLocation>
    <subcellularLocation>
        <location evidence="4">Lysosome membrane</location>
    </subcellularLocation>
</comment>
<reference evidence="28 29" key="1">
    <citation type="submission" date="2019-08" db="EMBL/GenBank/DDBJ databases">
        <authorList>
            <person name="Alioto T."/>
            <person name="Alioto T."/>
            <person name="Gomez Garrido J."/>
        </authorList>
    </citation>
    <scope>NUCLEOTIDE SEQUENCE [LARGE SCALE GENOMIC DNA]</scope>
</reference>
<dbReference type="EMBL" id="CABPRJ010001464">
    <property type="protein sequence ID" value="VVC38185.1"/>
    <property type="molecule type" value="Genomic_DNA"/>
</dbReference>
<protein>
    <recommendedName>
        <fullName evidence="22">Sialin</fullName>
    </recommendedName>
    <alternativeName>
        <fullName evidence="25">H(+)/nitrate cotransporter</fullName>
    </alternativeName>
    <alternativeName>
        <fullName evidence="23">H(+)/sialic acid cotransporter</fullName>
    </alternativeName>
    <alternativeName>
        <fullName evidence="24">Vesicular excitatory amino acid transporter</fullName>
    </alternativeName>
</protein>
<keyword evidence="7 26" id="KW-0812">Transmembrane</keyword>
<evidence type="ECO:0000256" key="11">
    <source>
        <dbReference type="ARBA" id="ARBA00023136"/>
    </source>
</evidence>
<evidence type="ECO:0000256" key="24">
    <source>
        <dbReference type="ARBA" id="ARBA00081195"/>
    </source>
</evidence>
<dbReference type="CDD" id="cd17318">
    <property type="entry name" value="MFS_SLC17"/>
    <property type="match status" value="1"/>
</dbReference>
<evidence type="ECO:0000313" key="29">
    <source>
        <dbReference type="Proteomes" id="UP000325440"/>
    </source>
</evidence>
<evidence type="ECO:0000256" key="22">
    <source>
        <dbReference type="ARBA" id="ARBA00069713"/>
    </source>
</evidence>
<keyword evidence="14" id="KW-0968">Cytoplasmic vesicle</keyword>
<evidence type="ECO:0000256" key="13">
    <source>
        <dbReference type="ARBA" id="ARBA00023228"/>
    </source>
</evidence>
<evidence type="ECO:0000256" key="16">
    <source>
        <dbReference type="ARBA" id="ARBA00050554"/>
    </source>
</evidence>
<keyword evidence="10" id="KW-0770">Synapse</keyword>
<feature type="transmembrane region" description="Helical" evidence="26">
    <location>
        <begin position="67"/>
        <end position="89"/>
    </location>
</feature>
<evidence type="ECO:0000256" key="21">
    <source>
        <dbReference type="ARBA" id="ARBA00056891"/>
    </source>
</evidence>
<dbReference type="Pfam" id="PF07690">
    <property type="entry name" value="MFS_1"/>
    <property type="match status" value="1"/>
</dbReference>
<evidence type="ECO:0000256" key="2">
    <source>
        <dbReference type="ARBA" id="ARBA00004554"/>
    </source>
</evidence>
<evidence type="ECO:0000256" key="1">
    <source>
        <dbReference type="ARBA" id="ARBA00004432"/>
    </source>
</evidence>
<dbReference type="FunFam" id="1.20.1250.20:FF:000067">
    <property type="entry name" value="sialin isoform X2"/>
    <property type="match status" value="1"/>
</dbReference>
<evidence type="ECO:0000256" key="7">
    <source>
        <dbReference type="ARBA" id="ARBA00022692"/>
    </source>
</evidence>
<comment type="catalytic activity">
    <reaction evidence="20">
        <text>D-glucuronate(out) + H(+)(out) = D-glucuronate(in) + H(+)(in)</text>
        <dbReference type="Rhea" id="RHEA:72591"/>
        <dbReference type="ChEBI" id="CHEBI:15378"/>
        <dbReference type="ChEBI" id="CHEBI:58720"/>
    </reaction>
    <physiologicalReaction direction="left-to-right" evidence="20">
        <dbReference type="Rhea" id="RHEA:72592"/>
    </physiologicalReaction>
</comment>
<feature type="transmembrane region" description="Helical" evidence="26">
    <location>
        <begin position="250"/>
        <end position="270"/>
    </location>
</feature>
<sequence>MEPSDNKSDGQKPFWKKRRNLITFMVFLGFVNVFMLRVNLSVGIVTMTTPKDSKTIAEFDWDSKVRGAILSAFFYGYVCTQLIGGTLAAKFGGVKLMGYGVLGTAIFTVLTPMVTRHSVYLIIIFRVVEGVFEGISYPAVHAIWSNWIPPAERVKLTSLAFSGCFTAMFIGYPVCGWLADNYGWSSIFYVPGFVAITWCIVWLMFVGESPKEDKYICEEERKYIVDSIGPTDNKIISFSKYPWKDIFTSIPVWAINIAHFCSNWGVYTLLTQLPSYMNDVLKLNIGQGSLVSGLPYIAITFTIQINGFFVHWLRKKEILTATQMRKIFNTIAFVSQAVFLYVTANSTTKIGSVIYLTLSECFGGLIWAGYMTNHLEVAPQYASLLLGISNTFGTLPGIISPMLTGIIVRHQSADEWRLVFLITSGIYLTGAIVYAVFSSGELQPWAKVEVDKRDDADKRCDTGPL</sequence>
<evidence type="ECO:0000256" key="26">
    <source>
        <dbReference type="SAM" id="Phobius"/>
    </source>
</evidence>
<evidence type="ECO:0000256" key="10">
    <source>
        <dbReference type="ARBA" id="ARBA00023018"/>
    </source>
</evidence>
<feature type="transmembrane region" description="Helical" evidence="26">
    <location>
        <begin position="96"/>
        <end position="114"/>
    </location>
</feature>
<dbReference type="FunFam" id="1.20.1250.20:FF:000003">
    <property type="entry name" value="Solute carrier family 17 member 3"/>
    <property type="match status" value="1"/>
</dbReference>
<feature type="transmembrane region" description="Helical" evidence="26">
    <location>
        <begin position="326"/>
        <end position="344"/>
    </location>
</feature>
<accession>A0A5E4N4Y0</accession>
<name>A0A5E4N4Y0_9HEMI</name>
<organism evidence="28 29">
    <name type="scientific">Cinara cedri</name>
    <dbReference type="NCBI Taxonomy" id="506608"/>
    <lineage>
        <taxon>Eukaryota</taxon>
        <taxon>Metazoa</taxon>
        <taxon>Ecdysozoa</taxon>
        <taxon>Arthropoda</taxon>
        <taxon>Hexapoda</taxon>
        <taxon>Insecta</taxon>
        <taxon>Pterygota</taxon>
        <taxon>Neoptera</taxon>
        <taxon>Paraneoptera</taxon>
        <taxon>Hemiptera</taxon>
        <taxon>Sternorrhyncha</taxon>
        <taxon>Aphidomorpha</taxon>
        <taxon>Aphidoidea</taxon>
        <taxon>Aphididae</taxon>
        <taxon>Lachninae</taxon>
        <taxon>Cinara</taxon>
    </lineage>
</organism>